<evidence type="ECO:0000313" key="1">
    <source>
        <dbReference type="EMBL" id="SLN72866.1"/>
    </source>
</evidence>
<evidence type="ECO:0008006" key="3">
    <source>
        <dbReference type="Google" id="ProtNLM"/>
    </source>
</evidence>
<gene>
    <name evidence="1" type="ORF">OCH7691_03522</name>
</gene>
<dbReference type="InParanoid" id="A0A1Y5TVA3"/>
<dbReference type="AlphaFoldDB" id="A0A1Y5TVA3"/>
<dbReference type="RefSeq" id="WP_085884857.1">
    <property type="nucleotide sequence ID" value="NZ_FWFR01000003.1"/>
</dbReference>
<reference evidence="1 2" key="1">
    <citation type="submission" date="2017-03" db="EMBL/GenBank/DDBJ databases">
        <authorList>
            <person name="Afonso C.L."/>
            <person name="Miller P.J."/>
            <person name="Scott M.A."/>
            <person name="Spackman E."/>
            <person name="Goraichik I."/>
            <person name="Dimitrov K.M."/>
            <person name="Suarez D.L."/>
            <person name="Swayne D.E."/>
        </authorList>
    </citation>
    <scope>NUCLEOTIDE SEQUENCE [LARGE SCALE GENOMIC DNA]</scope>
    <source>
        <strain evidence="1 2">CECT 7691</strain>
    </source>
</reference>
<dbReference type="Gene3D" id="2.40.10.220">
    <property type="entry name" value="predicted glycosyltransferase like domains"/>
    <property type="match status" value="1"/>
</dbReference>
<dbReference type="EMBL" id="FWFR01000003">
    <property type="protein sequence ID" value="SLN72866.1"/>
    <property type="molecule type" value="Genomic_DNA"/>
</dbReference>
<organism evidence="1 2">
    <name type="scientific">Oceanibacterium hippocampi</name>
    <dbReference type="NCBI Taxonomy" id="745714"/>
    <lineage>
        <taxon>Bacteria</taxon>
        <taxon>Pseudomonadati</taxon>
        <taxon>Pseudomonadota</taxon>
        <taxon>Alphaproteobacteria</taxon>
        <taxon>Sneathiellales</taxon>
        <taxon>Sneathiellaceae</taxon>
        <taxon>Oceanibacterium</taxon>
    </lineage>
</organism>
<dbReference type="Proteomes" id="UP000193200">
    <property type="component" value="Unassembled WGS sequence"/>
</dbReference>
<proteinExistence type="predicted"/>
<sequence>MGLFGPKRANMPGHDRRQYVRVSNRVLKIIIEGRAYRTADWSAGGFRLDDRPEGLSISDNVDGIIRGIGFGVPGDFTAQVVRFPAEGGVAMRFVDIHGRCFSALLELSGN</sequence>
<keyword evidence="2" id="KW-1185">Reference proteome</keyword>
<dbReference type="OrthoDB" id="8351399at2"/>
<protein>
    <recommendedName>
        <fullName evidence="3">PilZ domain-containing protein</fullName>
    </recommendedName>
</protein>
<name>A0A1Y5TVA3_9PROT</name>
<evidence type="ECO:0000313" key="2">
    <source>
        <dbReference type="Proteomes" id="UP000193200"/>
    </source>
</evidence>
<accession>A0A1Y5TVA3</accession>